<evidence type="ECO:0000313" key="1">
    <source>
        <dbReference type="EMBL" id="MBE0562952.1"/>
    </source>
</evidence>
<protein>
    <submittedName>
        <fullName evidence="1">Uncharacterized protein</fullName>
    </submittedName>
</protein>
<proteinExistence type="predicted"/>
<reference evidence="1" key="2">
    <citation type="submission" date="2020-10" db="EMBL/GenBank/DDBJ databases">
        <title>Enrichment of novel Verrucomicrobia, Bacteroidetes and Krumholzibacteria in an oxygen-limited, methane- and iron-fed bioreactor inoculated with Bothnian Sea sediments.</title>
        <authorList>
            <person name="Martins P.D."/>
            <person name="de Jong A."/>
            <person name="Lenstra W.K."/>
            <person name="van Helmond N.A.G.M."/>
            <person name="Slomp C.P."/>
            <person name="Jetten M.S.M."/>
            <person name="Welte C.U."/>
            <person name="Rasigraf O."/>
        </authorList>
    </citation>
    <scope>NUCLEOTIDE SEQUENCE</scope>
    <source>
        <strain evidence="1">MAG47</strain>
    </source>
</reference>
<name>A0A011SXJ5_BRUAN</name>
<dbReference type="Proteomes" id="UP000642265">
    <property type="component" value="Unassembled WGS sequence"/>
</dbReference>
<comment type="caution">
    <text evidence="1">The sequence shown here is derived from an EMBL/GenBank/DDBJ whole genome shotgun (WGS) entry which is preliminary data.</text>
</comment>
<gene>
    <name evidence="1" type="ORF">IH622_19340</name>
</gene>
<organism evidence="1 2">
    <name type="scientific">Brucella anthropi</name>
    <name type="common">Ochrobactrum anthropi</name>
    <dbReference type="NCBI Taxonomy" id="529"/>
    <lineage>
        <taxon>Bacteria</taxon>
        <taxon>Pseudomonadati</taxon>
        <taxon>Pseudomonadota</taxon>
        <taxon>Alphaproteobacteria</taxon>
        <taxon>Hyphomicrobiales</taxon>
        <taxon>Brucellaceae</taxon>
        <taxon>Brucella/Ochrobactrum group</taxon>
        <taxon>Brucella</taxon>
    </lineage>
</organism>
<dbReference type="AlphaFoldDB" id="A0A011SXJ5"/>
<dbReference type="RefSeq" id="WP_036587941.1">
    <property type="nucleotide sequence ID" value="NZ_CP130431.1"/>
</dbReference>
<reference evidence="1" key="1">
    <citation type="submission" date="2020-09" db="EMBL/GenBank/DDBJ databases">
        <authorList>
            <person name="Dalcin Martins P."/>
        </authorList>
    </citation>
    <scope>NUCLEOTIDE SEQUENCE</scope>
    <source>
        <strain evidence="1">MAG47</strain>
    </source>
</reference>
<evidence type="ECO:0000313" key="2">
    <source>
        <dbReference type="Proteomes" id="UP000642265"/>
    </source>
</evidence>
<accession>A0A011SXJ5</accession>
<sequence>MAEVKPSYVRTQPLEQFITSTAMQLHTDPALWHAYATHGGGRCSHYVGDYETAFSEGMRYYRLHGGKIHIERID</sequence>
<dbReference type="EMBL" id="JACZKO010000048">
    <property type="protein sequence ID" value="MBE0562952.1"/>
    <property type="molecule type" value="Genomic_DNA"/>
</dbReference>